<dbReference type="RefSeq" id="XP_067526364.1">
    <property type="nucleotide sequence ID" value="XM_067670263.1"/>
</dbReference>
<protein>
    <submittedName>
        <fullName evidence="1">Uncharacterized protein</fullName>
    </submittedName>
</protein>
<dbReference type="eggNOG" id="ENOG502TAQ6">
    <property type="taxonomic scope" value="Eukaryota"/>
</dbReference>
<dbReference type="VEuPathDB" id="FungiDB:RO3G_15679"/>
<gene>
    <name evidence="1" type="ORF">RO3G_15679</name>
</gene>
<dbReference type="AlphaFoldDB" id="I1CR88"/>
<reference evidence="1 2" key="1">
    <citation type="journal article" date="2009" name="PLoS Genet.">
        <title>Genomic analysis of the basal lineage fungus Rhizopus oryzae reveals a whole-genome duplication.</title>
        <authorList>
            <person name="Ma L.-J."/>
            <person name="Ibrahim A.S."/>
            <person name="Skory C."/>
            <person name="Grabherr M.G."/>
            <person name="Burger G."/>
            <person name="Butler M."/>
            <person name="Elias M."/>
            <person name="Idnurm A."/>
            <person name="Lang B.F."/>
            <person name="Sone T."/>
            <person name="Abe A."/>
            <person name="Calvo S.E."/>
            <person name="Corrochano L.M."/>
            <person name="Engels R."/>
            <person name="Fu J."/>
            <person name="Hansberg W."/>
            <person name="Kim J.-M."/>
            <person name="Kodira C.D."/>
            <person name="Koehrsen M.J."/>
            <person name="Liu B."/>
            <person name="Miranda-Saavedra D."/>
            <person name="O'Leary S."/>
            <person name="Ortiz-Castellanos L."/>
            <person name="Poulter R."/>
            <person name="Rodriguez-Romero J."/>
            <person name="Ruiz-Herrera J."/>
            <person name="Shen Y.-Q."/>
            <person name="Zeng Q."/>
            <person name="Galagan J."/>
            <person name="Birren B.W."/>
            <person name="Cuomo C.A."/>
            <person name="Wickes B.L."/>
        </authorList>
    </citation>
    <scope>NUCLEOTIDE SEQUENCE [LARGE SCALE GENOMIC DNA]</scope>
    <source>
        <strain evidence="2">RA 99-880 / ATCC MYA-4621 / FGSC 9543 / NRRL 43880</strain>
    </source>
</reference>
<proteinExistence type="predicted"/>
<evidence type="ECO:0000313" key="1">
    <source>
        <dbReference type="EMBL" id="EIE90968.1"/>
    </source>
</evidence>
<keyword evidence="2" id="KW-1185">Reference proteome</keyword>
<evidence type="ECO:0000313" key="2">
    <source>
        <dbReference type="Proteomes" id="UP000009138"/>
    </source>
</evidence>
<dbReference type="Proteomes" id="UP000009138">
    <property type="component" value="Unassembled WGS sequence"/>
</dbReference>
<name>I1CR88_RHIO9</name>
<sequence length="57" mass="6696">MLYEDYRGDQDRNVFIKGREGAVSFLSEVLSENNLMDTRKLWALPGEGKFIDMVRHF</sequence>
<dbReference type="InParanoid" id="I1CR88"/>
<dbReference type="EMBL" id="CH476748">
    <property type="protein sequence ID" value="EIE90968.1"/>
    <property type="molecule type" value="Genomic_DNA"/>
</dbReference>
<dbReference type="OMA" id="TRKLWIL"/>
<dbReference type="GeneID" id="93622644"/>
<organism evidence="1 2">
    <name type="scientific">Rhizopus delemar (strain RA 99-880 / ATCC MYA-4621 / FGSC 9543 / NRRL 43880)</name>
    <name type="common">Mucormycosis agent</name>
    <name type="synonym">Rhizopus arrhizus var. delemar</name>
    <dbReference type="NCBI Taxonomy" id="246409"/>
    <lineage>
        <taxon>Eukaryota</taxon>
        <taxon>Fungi</taxon>
        <taxon>Fungi incertae sedis</taxon>
        <taxon>Mucoromycota</taxon>
        <taxon>Mucoromycotina</taxon>
        <taxon>Mucoromycetes</taxon>
        <taxon>Mucorales</taxon>
        <taxon>Mucorineae</taxon>
        <taxon>Rhizopodaceae</taxon>
        <taxon>Rhizopus</taxon>
    </lineage>
</organism>
<accession>I1CR88</accession>